<evidence type="ECO:0000256" key="2">
    <source>
        <dbReference type="ARBA" id="ARBA00022723"/>
    </source>
</evidence>
<evidence type="ECO:0000313" key="11">
    <source>
        <dbReference type="Proteomes" id="UP000605144"/>
    </source>
</evidence>
<dbReference type="GO" id="GO:0050660">
    <property type="term" value="F:flavin adenine dinucleotide binding"/>
    <property type="evidence" value="ECO:0007669"/>
    <property type="project" value="InterPro"/>
</dbReference>
<evidence type="ECO:0000259" key="9">
    <source>
        <dbReference type="Pfam" id="PF04432"/>
    </source>
</evidence>
<dbReference type="GO" id="GO:0052592">
    <property type="term" value="F:oxidoreductase activity, acting on CH or CH2 groups, with an iron-sulfur protein as acceptor"/>
    <property type="evidence" value="ECO:0007669"/>
    <property type="project" value="TreeGrafter"/>
</dbReference>
<comment type="similarity">
    <text evidence="6">Belongs to the FrhB family.</text>
</comment>
<evidence type="ECO:0000259" key="8">
    <source>
        <dbReference type="Pfam" id="PF04422"/>
    </source>
</evidence>
<feature type="domain" description="Coenzyme F420 hydrogenase/dehydrogenase beta subunit C-terminal" evidence="9">
    <location>
        <begin position="95"/>
        <end position="247"/>
    </location>
</feature>
<proteinExistence type="inferred from homology"/>
<protein>
    <recommendedName>
        <fullName evidence="7">Coenzyme F420 hydrogenase subunit beta</fullName>
        <ecNumber evidence="7">1.12.98.1</ecNumber>
    </recommendedName>
</protein>
<sequence length="284" mass="31304">MDPFGKYNSIISARATDKRILKKSQDGGIVSATFIYGLENNILDGVIVADRGEKFKPVPKVATTPEEVIEAAGTKYTVCPNISLLKSAVREYGCDKIGVVGTPCQIISTKKAIKYPVGLRHVTDKIALTIGIFCMENFPYNGMKTVVEELCGARLEDVVKTDIGKGKFWVYTKWGETKSVKLKETHPYEQIACHVCTDYTAELADISTGSVGSPDGWSSVFLRTKKGEEIIKKMIDGGYLETKPIDEGKFGLGILKKLALTKKEKNIKEIEHRKELGLPVPIIE</sequence>
<dbReference type="Gene3D" id="3.10.450.750">
    <property type="match status" value="1"/>
</dbReference>
<feature type="domain" description="Coenzyme F420 hydrogenase/dehydrogenase beta subunit N-terminal" evidence="8">
    <location>
        <begin position="11"/>
        <end position="86"/>
    </location>
</feature>
<evidence type="ECO:0000313" key="10">
    <source>
        <dbReference type="EMBL" id="HIP17616.1"/>
    </source>
</evidence>
<keyword evidence="5" id="KW-0411">Iron-sulfur</keyword>
<keyword evidence="4" id="KW-0408">Iron</keyword>
<dbReference type="GO" id="GO:0016151">
    <property type="term" value="F:nickel cation binding"/>
    <property type="evidence" value="ECO:0007669"/>
    <property type="project" value="InterPro"/>
</dbReference>
<dbReference type="AlphaFoldDB" id="A0A833DRW3"/>
<evidence type="ECO:0000256" key="7">
    <source>
        <dbReference type="NCBIfam" id="TIGR03289"/>
    </source>
</evidence>
<organism evidence="10 11">
    <name type="scientific">Methanothermococcus okinawensis</name>
    <dbReference type="NCBI Taxonomy" id="155863"/>
    <lineage>
        <taxon>Archaea</taxon>
        <taxon>Methanobacteriati</taxon>
        <taxon>Methanobacteriota</taxon>
        <taxon>Methanomada group</taxon>
        <taxon>Methanococci</taxon>
        <taxon>Methanococcales</taxon>
        <taxon>Methanococcaceae</taxon>
        <taxon>Methanothermococcus</taxon>
    </lineage>
</organism>
<dbReference type="NCBIfam" id="TIGR03289">
    <property type="entry name" value="frhB"/>
    <property type="match status" value="1"/>
</dbReference>
<dbReference type="Pfam" id="PF04432">
    <property type="entry name" value="FrhB_FdhB_C"/>
    <property type="match status" value="1"/>
</dbReference>
<name>A0A833DRW3_9EURY</name>
<keyword evidence="2" id="KW-0479">Metal-binding</keyword>
<evidence type="ECO:0000256" key="5">
    <source>
        <dbReference type="ARBA" id="ARBA00023014"/>
    </source>
</evidence>
<evidence type="ECO:0000256" key="6">
    <source>
        <dbReference type="ARBA" id="ARBA00038369"/>
    </source>
</evidence>
<dbReference type="GO" id="GO:0050454">
    <property type="term" value="F:coenzyme F420 hydrogenase activity"/>
    <property type="evidence" value="ECO:0007669"/>
    <property type="project" value="UniProtKB-EC"/>
</dbReference>
<gene>
    <name evidence="10" type="primary">frhB</name>
    <name evidence="10" type="ORF">EYG76_04910</name>
</gene>
<comment type="caution">
    <text evidence="10">The sequence shown here is derived from an EMBL/GenBank/DDBJ whole genome shotgun (WGS) entry which is preliminary data.</text>
</comment>
<dbReference type="NCBIfam" id="NF006807">
    <property type="entry name" value="PRK09325.1"/>
    <property type="match status" value="1"/>
</dbReference>
<evidence type="ECO:0000256" key="4">
    <source>
        <dbReference type="ARBA" id="ARBA00023004"/>
    </source>
</evidence>
<dbReference type="Proteomes" id="UP000605144">
    <property type="component" value="Unassembled WGS sequence"/>
</dbReference>
<comment type="cofactor">
    <cofactor evidence="1">
        <name>FAD</name>
        <dbReference type="ChEBI" id="CHEBI:57692"/>
    </cofactor>
</comment>
<accession>A0A833DRW3</accession>
<dbReference type="EC" id="1.12.98.1" evidence="7"/>
<dbReference type="InterPro" id="IPR017679">
    <property type="entry name" value="FrhB_archaea"/>
</dbReference>
<dbReference type="InterPro" id="IPR007516">
    <property type="entry name" value="Co_F420_Hydgase/DH_bsu_N"/>
</dbReference>
<dbReference type="EMBL" id="DQSV01000093">
    <property type="protein sequence ID" value="HIP17616.1"/>
    <property type="molecule type" value="Genomic_DNA"/>
</dbReference>
<evidence type="ECO:0000256" key="1">
    <source>
        <dbReference type="ARBA" id="ARBA00001974"/>
    </source>
</evidence>
<dbReference type="InterPro" id="IPR007525">
    <property type="entry name" value="FrhB_FdhB_C"/>
</dbReference>
<dbReference type="InterPro" id="IPR045220">
    <property type="entry name" value="FRHB/FDHB/HCAR-like"/>
</dbReference>
<dbReference type="GO" id="GO:0051536">
    <property type="term" value="F:iron-sulfur cluster binding"/>
    <property type="evidence" value="ECO:0007669"/>
    <property type="project" value="UniProtKB-KW"/>
</dbReference>
<keyword evidence="3 10" id="KW-0560">Oxidoreductase</keyword>
<dbReference type="Pfam" id="PF04422">
    <property type="entry name" value="FrhB_FdhB_N"/>
    <property type="match status" value="1"/>
</dbReference>
<reference evidence="10" key="1">
    <citation type="journal article" date="2020" name="ISME J.">
        <title>Gammaproteobacteria mediating utilization of methyl-, sulfur- and petroleum organic compounds in deep ocean hydrothermal plumes.</title>
        <authorList>
            <person name="Zhou Z."/>
            <person name="Liu Y."/>
            <person name="Pan J."/>
            <person name="Cron B.R."/>
            <person name="Toner B.M."/>
            <person name="Anantharaman K."/>
            <person name="Breier J.A."/>
            <person name="Dick G.J."/>
            <person name="Li M."/>
        </authorList>
    </citation>
    <scope>NUCLEOTIDE SEQUENCE</scope>
    <source>
        <strain evidence="10">SZUA-1385</strain>
    </source>
</reference>
<dbReference type="PANTHER" id="PTHR31332">
    <property type="entry name" value="7-HYDROXYMETHYL CHLOROPHYLL A REDUCTASE, CHLOROPLASTIC"/>
    <property type="match status" value="1"/>
</dbReference>
<evidence type="ECO:0000256" key="3">
    <source>
        <dbReference type="ARBA" id="ARBA00023002"/>
    </source>
</evidence>
<dbReference type="PANTHER" id="PTHR31332:SF6">
    <property type="entry name" value="FORMATE DEHYDROGENASE SUBUNIT BETA"/>
    <property type="match status" value="1"/>
</dbReference>